<sequence length="54" mass="6305">MKRNNDLNKLCLSCRRHCKQAATVVISSCPRYYPGPKIKRENWKQMELDLLSAP</sequence>
<accession>A0A831UAR1</accession>
<dbReference type="EMBL" id="DSOV01000004">
    <property type="protein sequence ID" value="HEN40895.1"/>
    <property type="molecule type" value="Genomic_DNA"/>
</dbReference>
<protein>
    <submittedName>
        <fullName evidence="1">Uncharacterized protein</fullName>
    </submittedName>
</protein>
<organism evidence="1">
    <name type="scientific">Geobacter metallireducens</name>
    <dbReference type="NCBI Taxonomy" id="28232"/>
    <lineage>
        <taxon>Bacteria</taxon>
        <taxon>Pseudomonadati</taxon>
        <taxon>Thermodesulfobacteriota</taxon>
        <taxon>Desulfuromonadia</taxon>
        <taxon>Geobacterales</taxon>
        <taxon>Geobacteraceae</taxon>
        <taxon>Geobacter</taxon>
    </lineage>
</organism>
<gene>
    <name evidence="1" type="ORF">ENQ87_00755</name>
</gene>
<dbReference type="AlphaFoldDB" id="A0A831UAR1"/>
<name>A0A831UAR1_GEOME</name>
<evidence type="ECO:0000313" key="1">
    <source>
        <dbReference type="EMBL" id="HEN40895.1"/>
    </source>
</evidence>
<reference evidence="1" key="1">
    <citation type="journal article" date="2020" name="mSystems">
        <title>Genome- and Community-Level Interaction Insights into Carbon Utilization and Element Cycling Functions of Hydrothermarchaeota in Hydrothermal Sediment.</title>
        <authorList>
            <person name="Zhou Z."/>
            <person name="Liu Y."/>
            <person name="Xu W."/>
            <person name="Pan J."/>
            <person name="Luo Z.H."/>
            <person name="Li M."/>
        </authorList>
    </citation>
    <scope>NUCLEOTIDE SEQUENCE [LARGE SCALE GENOMIC DNA]</scope>
    <source>
        <strain evidence="1">SpSt-349</strain>
    </source>
</reference>
<proteinExistence type="predicted"/>
<comment type="caution">
    <text evidence="1">The sequence shown here is derived from an EMBL/GenBank/DDBJ whole genome shotgun (WGS) entry which is preliminary data.</text>
</comment>